<dbReference type="InterPro" id="IPR036249">
    <property type="entry name" value="Thioredoxin-like_sf"/>
</dbReference>
<dbReference type="OrthoDB" id="1120494at2"/>
<evidence type="ECO:0000256" key="2">
    <source>
        <dbReference type="PROSITE-ProRule" id="PRU01282"/>
    </source>
</evidence>
<reference evidence="3 4" key="1">
    <citation type="submission" date="2007-01" db="EMBL/GenBank/DDBJ databases">
        <authorList>
            <person name="Haygood M."/>
            <person name="Podell S."/>
            <person name="Anderson C."/>
            <person name="Hopkinson B."/>
            <person name="Roe K."/>
            <person name="Barbeau K."/>
            <person name="Gaasterland T."/>
            <person name="Ferriera S."/>
            <person name="Johnson J."/>
            <person name="Kravitz S."/>
            <person name="Beeson K."/>
            <person name="Sutton G."/>
            <person name="Rogers Y.-H."/>
            <person name="Friedman R."/>
            <person name="Frazier M."/>
            <person name="Venter J.C."/>
        </authorList>
    </citation>
    <scope>NUCLEOTIDE SEQUENCE [LARGE SCALE GENOMIC DNA]</scope>
    <source>
        <strain evidence="3 4">ATCC 23134</strain>
    </source>
</reference>
<dbReference type="PANTHER" id="PTHR30041">
    <property type="entry name" value="ARSENATE REDUCTASE"/>
    <property type="match status" value="1"/>
</dbReference>
<dbReference type="PANTHER" id="PTHR30041:SF8">
    <property type="entry name" value="PROTEIN YFFB"/>
    <property type="match status" value="1"/>
</dbReference>
<dbReference type="RefSeq" id="WP_002700924.1">
    <property type="nucleotide sequence ID" value="NZ_AAWS01000034.1"/>
</dbReference>
<dbReference type="PROSITE" id="PS51353">
    <property type="entry name" value="ARSC"/>
    <property type="match status" value="1"/>
</dbReference>
<accession>A1ZT24</accession>
<evidence type="ECO:0000256" key="1">
    <source>
        <dbReference type="ARBA" id="ARBA00007198"/>
    </source>
</evidence>
<keyword evidence="4" id="KW-1185">Reference proteome</keyword>
<sequence>MRRKVYYLSTCNTCKRIMNEVGVDDSFEQQNIKADPVTEAQLNEMYQLAGSYEALFSRVSRKYKELGLKDQTLSEDDYKQYILDGYTFLKRPVFLIGDDIFIGNSKKNVAALAEKLK</sequence>
<gene>
    <name evidence="3" type="ORF">M23134_07009</name>
</gene>
<dbReference type="SUPFAM" id="SSF52833">
    <property type="entry name" value="Thioredoxin-like"/>
    <property type="match status" value="1"/>
</dbReference>
<dbReference type="EMBL" id="AAWS01000034">
    <property type="protein sequence ID" value="EAY26414.1"/>
    <property type="molecule type" value="Genomic_DNA"/>
</dbReference>
<protein>
    <submittedName>
        <fullName evidence="3">Arsenate reductase family protein</fullName>
    </submittedName>
</protein>
<name>A1ZT24_MICM2</name>
<dbReference type="InterPro" id="IPR006660">
    <property type="entry name" value="Arsenate_reductase-like"/>
</dbReference>
<dbReference type="AlphaFoldDB" id="A1ZT24"/>
<dbReference type="eggNOG" id="COG1393">
    <property type="taxonomic scope" value="Bacteria"/>
</dbReference>
<evidence type="ECO:0000313" key="3">
    <source>
        <dbReference type="EMBL" id="EAY26414.1"/>
    </source>
</evidence>
<dbReference type="Proteomes" id="UP000004095">
    <property type="component" value="Unassembled WGS sequence"/>
</dbReference>
<dbReference type="Gene3D" id="3.40.30.10">
    <property type="entry name" value="Glutaredoxin"/>
    <property type="match status" value="1"/>
</dbReference>
<proteinExistence type="inferred from homology"/>
<comment type="similarity">
    <text evidence="1 2">Belongs to the ArsC family.</text>
</comment>
<dbReference type="Pfam" id="PF03960">
    <property type="entry name" value="ArsC"/>
    <property type="match status" value="1"/>
</dbReference>
<comment type="caution">
    <text evidence="3">The sequence shown here is derived from an EMBL/GenBank/DDBJ whole genome shotgun (WGS) entry which is preliminary data.</text>
</comment>
<organism evidence="3 4">
    <name type="scientific">Microscilla marina ATCC 23134</name>
    <dbReference type="NCBI Taxonomy" id="313606"/>
    <lineage>
        <taxon>Bacteria</taxon>
        <taxon>Pseudomonadati</taxon>
        <taxon>Bacteroidota</taxon>
        <taxon>Cytophagia</taxon>
        <taxon>Cytophagales</taxon>
        <taxon>Microscillaceae</taxon>
        <taxon>Microscilla</taxon>
    </lineage>
</organism>
<evidence type="ECO:0000313" key="4">
    <source>
        <dbReference type="Proteomes" id="UP000004095"/>
    </source>
</evidence>